<feature type="transmembrane region" description="Helical" evidence="1">
    <location>
        <begin position="64"/>
        <end position="82"/>
    </location>
</feature>
<feature type="transmembrane region" description="Helical" evidence="1">
    <location>
        <begin position="31"/>
        <end position="52"/>
    </location>
</feature>
<keyword evidence="1" id="KW-1133">Transmembrane helix</keyword>
<feature type="transmembrane region" description="Helical" evidence="1">
    <location>
        <begin position="102"/>
        <end position="122"/>
    </location>
</feature>
<feature type="transmembrane region" description="Helical" evidence="1">
    <location>
        <begin position="7"/>
        <end position="25"/>
    </location>
</feature>
<protein>
    <submittedName>
        <fullName evidence="2">Uncharacterized protein</fullName>
    </submittedName>
</protein>
<reference evidence="2" key="1">
    <citation type="journal article" date="2012" name="Science">
        <title>Fermentation, hydrogen, and sulfur metabolism in multiple uncultivated bacterial phyla.</title>
        <authorList>
            <person name="Wrighton K.C."/>
            <person name="Thomas B.C."/>
            <person name="Sharon I."/>
            <person name="Miller C.S."/>
            <person name="Castelle C.J."/>
            <person name="VerBerkmoes N.C."/>
            <person name="Wilkins M.J."/>
            <person name="Hettich R.L."/>
            <person name="Lipton M.S."/>
            <person name="Williams K.H."/>
            <person name="Long P.E."/>
            <person name="Banfield J.F."/>
        </authorList>
    </citation>
    <scope>NUCLEOTIDE SEQUENCE [LARGE SCALE GENOMIC DNA]</scope>
</reference>
<accession>K1YDB8</accession>
<gene>
    <name evidence="2" type="ORF">ACD_78C00115G0017</name>
</gene>
<evidence type="ECO:0000256" key="1">
    <source>
        <dbReference type="SAM" id="Phobius"/>
    </source>
</evidence>
<keyword evidence="1" id="KW-0812">Transmembrane</keyword>
<dbReference type="AlphaFoldDB" id="K1YDB8"/>
<comment type="caution">
    <text evidence="2">The sequence shown here is derived from an EMBL/GenBank/DDBJ whole genome shotgun (WGS) entry which is preliminary data.</text>
</comment>
<keyword evidence="1" id="KW-0472">Membrane</keyword>
<organism evidence="2">
    <name type="scientific">uncultured bacterium</name>
    <name type="common">gcode 4</name>
    <dbReference type="NCBI Taxonomy" id="1234023"/>
    <lineage>
        <taxon>Bacteria</taxon>
        <taxon>environmental samples</taxon>
    </lineage>
</organism>
<evidence type="ECO:0000313" key="2">
    <source>
        <dbReference type="EMBL" id="EKD30233.1"/>
    </source>
</evidence>
<sequence length="133" mass="15170">MFKNEILVVRFGYSVLYTATTAYAMQWNLGIPFVILVFIFIFIGSLALQYGAWNTLLKIIVQKWRKWIFLVGEFVSILWFLMETLSLKENLSSSILHATPQDIGLNIALVAFAASMSISALCSKKEFEKHRAL</sequence>
<name>K1YDB8_9BACT</name>
<dbReference type="EMBL" id="AMFJ01034115">
    <property type="protein sequence ID" value="EKD30233.1"/>
    <property type="molecule type" value="Genomic_DNA"/>
</dbReference>
<proteinExistence type="predicted"/>